<dbReference type="RefSeq" id="XP_049133345.1">
    <property type="nucleotide sequence ID" value="XM_049277388.1"/>
</dbReference>
<dbReference type="InterPro" id="IPR038665">
    <property type="entry name" value="Voltage-dep_anion_channel_sf"/>
</dbReference>
<feature type="transmembrane region" description="Helical" evidence="6">
    <location>
        <begin position="90"/>
        <end position="111"/>
    </location>
</feature>
<dbReference type="Gene3D" id="1.50.10.150">
    <property type="entry name" value="Voltage-dependent anion channel"/>
    <property type="match status" value="1"/>
</dbReference>
<comment type="subcellular location">
    <subcellularLocation>
        <location evidence="1">Membrane</location>
        <topology evidence="1">Multi-pass membrane protein</topology>
    </subcellularLocation>
</comment>
<evidence type="ECO:0000256" key="6">
    <source>
        <dbReference type="SAM" id="Phobius"/>
    </source>
</evidence>
<feature type="transmembrane region" description="Helical" evidence="6">
    <location>
        <begin position="360"/>
        <end position="377"/>
    </location>
</feature>
<keyword evidence="3 6" id="KW-1133">Transmembrane helix</keyword>
<dbReference type="InterPro" id="IPR030185">
    <property type="entry name" value="Mae1"/>
</dbReference>
<dbReference type="GO" id="GO:0015140">
    <property type="term" value="F:malate transmembrane transporter activity"/>
    <property type="evidence" value="ECO:0007669"/>
    <property type="project" value="InterPro"/>
</dbReference>
<evidence type="ECO:0000256" key="2">
    <source>
        <dbReference type="ARBA" id="ARBA00022692"/>
    </source>
</evidence>
<feature type="transmembrane region" description="Helical" evidence="6">
    <location>
        <begin position="266"/>
        <end position="287"/>
    </location>
</feature>
<dbReference type="GO" id="GO:0016020">
    <property type="term" value="C:membrane"/>
    <property type="evidence" value="ECO:0007669"/>
    <property type="project" value="UniProtKB-SubCell"/>
</dbReference>
<evidence type="ECO:0000256" key="1">
    <source>
        <dbReference type="ARBA" id="ARBA00004141"/>
    </source>
</evidence>
<evidence type="ECO:0000256" key="4">
    <source>
        <dbReference type="ARBA" id="ARBA00023136"/>
    </source>
</evidence>
<feature type="transmembrane region" description="Helical" evidence="6">
    <location>
        <begin position="230"/>
        <end position="254"/>
    </location>
</feature>
<reference evidence="7 8" key="1">
    <citation type="submission" date="2022-03" db="EMBL/GenBank/DDBJ databases">
        <title>Genome data of Colletotrichum spp.</title>
        <authorList>
            <person name="Utami Y.D."/>
            <person name="Hiruma K."/>
        </authorList>
    </citation>
    <scope>NUCLEOTIDE SEQUENCE [LARGE SCALE GENOMIC DNA]</scope>
    <source>
        <strain evidence="7 8">MAFF 239500</strain>
    </source>
</reference>
<feature type="transmembrane region" description="Helical" evidence="6">
    <location>
        <begin position="131"/>
        <end position="147"/>
    </location>
</feature>
<feature type="transmembrane region" description="Helical" evidence="6">
    <location>
        <begin position="167"/>
        <end position="186"/>
    </location>
</feature>
<accession>A0AA37PF82</accession>
<name>A0AA37PF82_9PEZI</name>
<feature type="transmembrane region" description="Helical" evidence="6">
    <location>
        <begin position="61"/>
        <end position="78"/>
    </location>
</feature>
<dbReference type="PANTHER" id="PTHR31162:SF0">
    <property type="entry name" value="MALIC ACID TRANSPORT PROTEIN"/>
    <property type="match status" value="1"/>
</dbReference>
<dbReference type="EMBL" id="BQXU01000043">
    <property type="protein sequence ID" value="GKT50995.1"/>
    <property type="molecule type" value="Genomic_DNA"/>
</dbReference>
<feature type="region of interest" description="Disordered" evidence="5">
    <location>
        <begin position="1"/>
        <end position="34"/>
    </location>
</feature>
<evidence type="ECO:0000313" key="7">
    <source>
        <dbReference type="EMBL" id="GKT50995.1"/>
    </source>
</evidence>
<gene>
    <name evidence="7" type="ORF">ColSpa_11176</name>
</gene>
<keyword evidence="2 6" id="KW-0812">Transmembrane</keyword>
<evidence type="ECO:0000313" key="8">
    <source>
        <dbReference type="Proteomes" id="UP001055115"/>
    </source>
</evidence>
<dbReference type="InterPro" id="IPR004695">
    <property type="entry name" value="SLAC1/Mae1/Ssu1/TehA"/>
</dbReference>
<evidence type="ECO:0000256" key="5">
    <source>
        <dbReference type="SAM" id="MobiDB-lite"/>
    </source>
</evidence>
<dbReference type="CDD" id="cd09317">
    <property type="entry name" value="TDT_Mae1_like"/>
    <property type="match status" value="1"/>
</dbReference>
<dbReference type="Proteomes" id="UP001055115">
    <property type="component" value="Unassembled WGS sequence"/>
</dbReference>
<organism evidence="7 8">
    <name type="scientific">Colletotrichum spaethianum</name>
    <dbReference type="NCBI Taxonomy" id="700344"/>
    <lineage>
        <taxon>Eukaryota</taxon>
        <taxon>Fungi</taxon>
        <taxon>Dikarya</taxon>
        <taxon>Ascomycota</taxon>
        <taxon>Pezizomycotina</taxon>
        <taxon>Sordariomycetes</taxon>
        <taxon>Hypocreomycetidae</taxon>
        <taxon>Glomerellales</taxon>
        <taxon>Glomerellaceae</taxon>
        <taxon>Colletotrichum</taxon>
        <taxon>Colletotrichum spaethianum species complex</taxon>
    </lineage>
</organism>
<dbReference type="PANTHER" id="PTHR31162">
    <property type="entry name" value="MALIC ACID TRANSPORT PROTEIN-RELATED"/>
    <property type="match status" value="1"/>
</dbReference>
<feature type="transmembrane region" description="Helical" evidence="6">
    <location>
        <begin position="332"/>
        <end position="353"/>
    </location>
</feature>
<keyword evidence="8" id="KW-1185">Reference proteome</keyword>
<protein>
    <submittedName>
        <fullName evidence="7">Malic acid transport protein</fullName>
    </submittedName>
</protein>
<feature type="transmembrane region" description="Helical" evidence="6">
    <location>
        <begin position="198"/>
        <end position="218"/>
    </location>
</feature>
<dbReference type="Pfam" id="PF03595">
    <property type="entry name" value="SLAC1"/>
    <property type="match status" value="1"/>
</dbReference>
<feature type="transmembrane region" description="Helical" evidence="6">
    <location>
        <begin position="389"/>
        <end position="415"/>
    </location>
</feature>
<proteinExistence type="predicted"/>
<feature type="compositionally biased region" description="Basic and acidic residues" evidence="5">
    <location>
        <begin position="16"/>
        <end position="25"/>
    </location>
</feature>
<dbReference type="AlphaFoldDB" id="A0AA37PF82"/>
<keyword evidence="4 6" id="KW-0472">Membrane</keyword>
<evidence type="ECO:0000256" key="3">
    <source>
        <dbReference type="ARBA" id="ARBA00022989"/>
    </source>
</evidence>
<dbReference type="GeneID" id="73331978"/>
<comment type="caution">
    <text evidence="7">The sequence shown here is derived from an EMBL/GenBank/DDBJ whole genome shotgun (WGS) entry which is preliminary data.</text>
</comment>
<sequence length="429" mass="47355">MAPVDEEANISRASTRTREEDRLSDEPPPTGLRATLSRTKTRTSTILEKVSLRERIHHFTFAWYTLTMSTGGIALLLGQTPHRFRGLDTIGLVVFFLDIVLIFLITIVLCLRFSFFRKTPAKVITHPSEALFIPTFFPSIAAALSNIQHYGVPKCGPWLIDTLRVCFWVYLIVTFFFSVGMYHLLFTGRRRLSLNAMTPAWILPIFPVMLSGTLAAFMGSSQPPDQAAAMLGAGLAAQGLGFLVSTFMYATYLMRLMTVGLPMQRPGMFIAVGPPSFTAAALVSMGAQVPRLVSASDSFISDSLRSAAFLAGMENPGTIALAVRAMALFSAVFLWGLSFWFFSSACLSTLFGMPDHSFHLSWWSFVFPNVGFAIASIRMGEAFGSEGLLWFATVLTVILVAVWLFVGFCCARAVIRRKLVWPGRDEDTD</sequence>